<comment type="similarity">
    <text evidence="2">Belongs to the TMEM175 family.</text>
</comment>
<accession>D6TVY1</accession>
<evidence type="ECO:0000256" key="10">
    <source>
        <dbReference type="ARBA" id="ARBA00023136"/>
    </source>
</evidence>
<keyword evidence="10 13" id="KW-0472">Membrane</keyword>
<evidence type="ECO:0000256" key="5">
    <source>
        <dbReference type="ARBA" id="ARBA00022692"/>
    </source>
</evidence>
<dbReference type="OrthoDB" id="159858at2"/>
<dbReference type="EMBL" id="ADVG01000003">
    <property type="protein sequence ID" value="EFH84364.1"/>
    <property type="molecule type" value="Genomic_DNA"/>
</dbReference>
<evidence type="ECO:0000256" key="11">
    <source>
        <dbReference type="ARBA" id="ARBA00023303"/>
    </source>
</evidence>
<proteinExistence type="inferred from homology"/>
<dbReference type="AlphaFoldDB" id="D6TVY1"/>
<dbReference type="GO" id="GO:0005267">
    <property type="term" value="F:potassium channel activity"/>
    <property type="evidence" value="ECO:0007669"/>
    <property type="project" value="UniProtKB-KW"/>
</dbReference>
<dbReference type="Pfam" id="PF06736">
    <property type="entry name" value="TMEM175"/>
    <property type="match status" value="1"/>
</dbReference>
<evidence type="ECO:0000256" key="12">
    <source>
        <dbReference type="ARBA" id="ARBA00034430"/>
    </source>
</evidence>
<evidence type="ECO:0000313" key="14">
    <source>
        <dbReference type="EMBL" id="EFH84364.1"/>
    </source>
</evidence>
<evidence type="ECO:0000256" key="9">
    <source>
        <dbReference type="ARBA" id="ARBA00023065"/>
    </source>
</evidence>
<evidence type="ECO:0008006" key="16">
    <source>
        <dbReference type="Google" id="ProtNLM"/>
    </source>
</evidence>
<keyword evidence="3" id="KW-0813">Transport</keyword>
<keyword evidence="8 13" id="KW-1133">Transmembrane helix</keyword>
<gene>
    <name evidence="14" type="ORF">Krac_5395</name>
</gene>
<dbReference type="InterPro" id="IPR010617">
    <property type="entry name" value="TMEM175-like"/>
</dbReference>
<protein>
    <recommendedName>
        <fullName evidence="16">Integral membrane protein</fullName>
    </recommendedName>
</protein>
<evidence type="ECO:0000256" key="8">
    <source>
        <dbReference type="ARBA" id="ARBA00022989"/>
    </source>
</evidence>
<evidence type="ECO:0000256" key="3">
    <source>
        <dbReference type="ARBA" id="ARBA00022448"/>
    </source>
</evidence>
<comment type="caution">
    <text evidence="14">The sequence shown here is derived from an EMBL/GenBank/DDBJ whole genome shotgun (WGS) entry which is preliminary data.</text>
</comment>
<keyword evidence="11" id="KW-0407">Ion channel</keyword>
<dbReference type="PANTHER" id="PTHR31462">
    <property type="entry name" value="ENDOSOMAL/LYSOSOMAL POTASSIUM CHANNEL TMEM175"/>
    <property type="match status" value="1"/>
</dbReference>
<keyword evidence="5 13" id="KW-0812">Transmembrane</keyword>
<feature type="transmembrane region" description="Helical" evidence="13">
    <location>
        <begin position="20"/>
        <end position="40"/>
    </location>
</feature>
<evidence type="ECO:0000256" key="1">
    <source>
        <dbReference type="ARBA" id="ARBA00004141"/>
    </source>
</evidence>
<dbReference type="RefSeq" id="WP_007915824.1">
    <property type="nucleotide sequence ID" value="NZ_ADVG01000003.1"/>
</dbReference>
<evidence type="ECO:0000256" key="7">
    <source>
        <dbReference type="ARBA" id="ARBA00022958"/>
    </source>
</evidence>
<feature type="transmembrane region" description="Helical" evidence="13">
    <location>
        <begin position="195"/>
        <end position="212"/>
    </location>
</feature>
<sequence length="239" mass="27203">MKMRQYSPSRMIFEEKSLGFDRLIMLCDGIFAIAMTLLVLDIKLPEGVQAGALHEELGNLLTKSIFYLITFITVAGYWVSHRQLMTYIKRQDGPFTTLTFLFLAFVVFFPASFNVLVTTGNPAEVVIFYTLVLVGCGLSSFLLWAYASWKHRLIDAAISQHEIITRCIRILIMPIYFCLSLILLTIPHIDANAVFYSWFLLPIVARIAHVISDRIEKRLTRHHTMAPTKPESKTPVSGE</sequence>
<keyword evidence="9" id="KW-0406">Ion transport</keyword>
<feature type="transmembrane region" description="Helical" evidence="13">
    <location>
        <begin position="60"/>
        <end position="79"/>
    </location>
</feature>
<dbReference type="GO" id="GO:0016020">
    <property type="term" value="C:membrane"/>
    <property type="evidence" value="ECO:0007669"/>
    <property type="project" value="UniProtKB-SubCell"/>
</dbReference>
<feature type="transmembrane region" description="Helical" evidence="13">
    <location>
        <begin position="100"/>
        <end position="120"/>
    </location>
</feature>
<feature type="transmembrane region" description="Helical" evidence="13">
    <location>
        <begin position="126"/>
        <end position="147"/>
    </location>
</feature>
<evidence type="ECO:0000256" key="13">
    <source>
        <dbReference type="SAM" id="Phobius"/>
    </source>
</evidence>
<evidence type="ECO:0000313" key="15">
    <source>
        <dbReference type="Proteomes" id="UP000004508"/>
    </source>
</evidence>
<name>D6TVY1_KTERA</name>
<keyword evidence="4" id="KW-0633">Potassium transport</keyword>
<dbReference type="InParanoid" id="D6TVY1"/>
<dbReference type="GO" id="GO:0015252">
    <property type="term" value="F:proton channel activity"/>
    <property type="evidence" value="ECO:0007669"/>
    <property type="project" value="InterPro"/>
</dbReference>
<keyword evidence="15" id="KW-1185">Reference proteome</keyword>
<dbReference type="PANTHER" id="PTHR31462:SF5">
    <property type="entry name" value="ENDOSOMAL_LYSOSOMAL PROTON CHANNEL TMEM175"/>
    <property type="match status" value="1"/>
</dbReference>
<comment type="catalytic activity">
    <reaction evidence="12">
        <text>K(+)(in) = K(+)(out)</text>
        <dbReference type="Rhea" id="RHEA:29463"/>
        <dbReference type="ChEBI" id="CHEBI:29103"/>
    </reaction>
</comment>
<feature type="transmembrane region" description="Helical" evidence="13">
    <location>
        <begin position="168"/>
        <end position="189"/>
    </location>
</feature>
<evidence type="ECO:0000256" key="4">
    <source>
        <dbReference type="ARBA" id="ARBA00022538"/>
    </source>
</evidence>
<organism evidence="14 15">
    <name type="scientific">Ktedonobacter racemifer DSM 44963</name>
    <dbReference type="NCBI Taxonomy" id="485913"/>
    <lineage>
        <taxon>Bacteria</taxon>
        <taxon>Bacillati</taxon>
        <taxon>Chloroflexota</taxon>
        <taxon>Ktedonobacteria</taxon>
        <taxon>Ktedonobacterales</taxon>
        <taxon>Ktedonobacteraceae</taxon>
        <taxon>Ktedonobacter</taxon>
    </lineage>
</organism>
<reference evidence="14 15" key="1">
    <citation type="journal article" date="2011" name="Stand. Genomic Sci.">
        <title>Non-contiguous finished genome sequence and contextual data of the filamentous soil bacterium Ktedonobacter racemifer type strain (SOSP1-21).</title>
        <authorList>
            <person name="Chang Y.J."/>
            <person name="Land M."/>
            <person name="Hauser L."/>
            <person name="Chertkov O."/>
            <person name="Del Rio T.G."/>
            <person name="Nolan M."/>
            <person name="Copeland A."/>
            <person name="Tice H."/>
            <person name="Cheng J.F."/>
            <person name="Lucas S."/>
            <person name="Han C."/>
            <person name="Goodwin L."/>
            <person name="Pitluck S."/>
            <person name="Ivanova N."/>
            <person name="Ovchinikova G."/>
            <person name="Pati A."/>
            <person name="Chen A."/>
            <person name="Palaniappan K."/>
            <person name="Mavromatis K."/>
            <person name="Liolios K."/>
            <person name="Brettin T."/>
            <person name="Fiebig A."/>
            <person name="Rohde M."/>
            <person name="Abt B."/>
            <person name="Goker M."/>
            <person name="Detter J.C."/>
            <person name="Woyke T."/>
            <person name="Bristow J."/>
            <person name="Eisen J.A."/>
            <person name="Markowitz V."/>
            <person name="Hugenholtz P."/>
            <person name="Kyrpides N.C."/>
            <person name="Klenk H.P."/>
            <person name="Lapidus A."/>
        </authorList>
    </citation>
    <scope>NUCLEOTIDE SEQUENCE [LARGE SCALE GENOMIC DNA]</scope>
    <source>
        <strain evidence="15">DSM 44963</strain>
    </source>
</reference>
<dbReference type="Proteomes" id="UP000004508">
    <property type="component" value="Unassembled WGS sequence"/>
</dbReference>
<comment type="subcellular location">
    <subcellularLocation>
        <location evidence="1">Membrane</location>
        <topology evidence="1">Multi-pass membrane protein</topology>
    </subcellularLocation>
</comment>
<keyword evidence="6" id="KW-0631">Potassium channel</keyword>
<keyword evidence="7" id="KW-0630">Potassium</keyword>
<dbReference type="eggNOG" id="COG3548">
    <property type="taxonomic scope" value="Bacteria"/>
</dbReference>
<evidence type="ECO:0000256" key="2">
    <source>
        <dbReference type="ARBA" id="ARBA00006920"/>
    </source>
</evidence>
<evidence type="ECO:0000256" key="6">
    <source>
        <dbReference type="ARBA" id="ARBA00022826"/>
    </source>
</evidence>